<keyword evidence="6" id="KW-1185">Reference proteome</keyword>
<dbReference type="CDD" id="cd01574">
    <property type="entry name" value="PBP1_LacI"/>
    <property type="match status" value="1"/>
</dbReference>
<comment type="caution">
    <text evidence="5">The sequence shown here is derived from an EMBL/GenBank/DDBJ whole genome shotgun (WGS) entry which is preliminary data.</text>
</comment>
<dbReference type="PROSITE" id="PS50932">
    <property type="entry name" value="HTH_LACI_2"/>
    <property type="match status" value="1"/>
</dbReference>
<evidence type="ECO:0000256" key="3">
    <source>
        <dbReference type="ARBA" id="ARBA00023163"/>
    </source>
</evidence>
<dbReference type="Proteomes" id="UP000292935">
    <property type="component" value="Unassembled WGS sequence"/>
</dbReference>
<reference evidence="5 6" key="1">
    <citation type="submission" date="2019-01" db="EMBL/GenBank/DDBJ databases">
        <authorList>
            <person name="Li J."/>
        </authorList>
    </citation>
    <scope>NUCLEOTIDE SEQUENCE [LARGE SCALE GENOMIC DNA]</scope>
    <source>
        <strain evidence="5 6">CCUG 35506</strain>
    </source>
</reference>
<dbReference type="RefSeq" id="WP_129232050.1">
    <property type="nucleotide sequence ID" value="NZ_SDPO01000003.1"/>
</dbReference>
<feature type="domain" description="HTH lacI-type" evidence="4">
    <location>
        <begin position="19"/>
        <end position="73"/>
    </location>
</feature>
<dbReference type="InterPro" id="IPR000843">
    <property type="entry name" value="HTH_LacI"/>
</dbReference>
<dbReference type="Pfam" id="PF00356">
    <property type="entry name" value="LacI"/>
    <property type="match status" value="1"/>
</dbReference>
<dbReference type="PANTHER" id="PTHR30146:SF153">
    <property type="entry name" value="LACTOSE OPERON REPRESSOR"/>
    <property type="match status" value="1"/>
</dbReference>
<keyword evidence="2" id="KW-0238">DNA-binding</keyword>
<evidence type="ECO:0000313" key="5">
    <source>
        <dbReference type="EMBL" id="RXZ47690.1"/>
    </source>
</evidence>
<dbReference type="Pfam" id="PF13377">
    <property type="entry name" value="Peripla_BP_3"/>
    <property type="match status" value="1"/>
</dbReference>
<dbReference type="SMART" id="SM00354">
    <property type="entry name" value="HTH_LACI"/>
    <property type="match status" value="1"/>
</dbReference>
<gene>
    <name evidence="5" type="ORF">ESP57_14200</name>
</gene>
<protein>
    <submittedName>
        <fullName evidence="5">LacI family transcriptional regulator</fullName>
    </submittedName>
</protein>
<dbReference type="Gene3D" id="3.40.50.2300">
    <property type="match status" value="2"/>
</dbReference>
<organism evidence="5 6">
    <name type="scientific">Agromyces fucosus</name>
    <dbReference type="NCBI Taxonomy" id="41985"/>
    <lineage>
        <taxon>Bacteria</taxon>
        <taxon>Bacillati</taxon>
        <taxon>Actinomycetota</taxon>
        <taxon>Actinomycetes</taxon>
        <taxon>Micrococcales</taxon>
        <taxon>Microbacteriaceae</taxon>
        <taxon>Agromyces</taxon>
    </lineage>
</organism>
<name>A0A4Q2JNG4_9MICO</name>
<dbReference type="SUPFAM" id="SSF53822">
    <property type="entry name" value="Periplasmic binding protein-like I"/>
    <property type="match status" value="1"/>
</dbReference>
<dbReference type="GO" id="GO:0003700">
    <property type="term" value="F:DNA-binding transcription factor activity"/>
    <property type="evidence" value="ECO:0007669"/>
    <property type="project" value="TreeGrafter"/>
</dbReference>
<dbReference type="InterPro" id="IPR010982">
    <property type="entry name" value="Lambda_DNA-bd_dom_sf"/>
</dbReference>
<dbReference type="GO" id="GO:0000976">
    <property type="term" value="F:transcription cis-regulatory region binding"/>
    <property type="evidence" value="ECO:0007669"/>
    <property type="project" value="TreeGrafter"/>
</dbReference>
<sequence>MTPASNTPSEPGSQPKGRASIYDVAAHAGVSAQTVSRVANGQTNVRPTTRDRVLESIQALGYRPNSAARNLKSGKFRSIGFVTFNLATLGNEQTLNAVAEASEKAGYTTTLLPVTDPTKLDVAGAFSRLEEQAVDGIILVMSAEVGSLDELKVTLGLPLVIVDSDAMLPYTIVDTDQEQGSGLAVRHLLDLGHRDIVHVSGPEISFSARRRAETYRTTMAEAGLEARPVLVGDWSAQSALALTRELFADGPPPTAVFAGNDQMALGVIHAIRERGLRVPEDVSVVGFDDAEEAAVSWPALTTVHQNFDQVGRNATSLLLSLIDGAPDTRRKVLIPTHLVVRDSTGPVRSGPVPSA</sequence>
<proteinExistence type="predicted"/>
<dbReference type="EMBL" id="SDPO01000003">
    <property type="protein sequence ID" value="RXZ47690.1"/>
    <property type="molecule type" value="Genomic_DNA"/>
</dbReference>
<evidence type="ECO:0000256" key="2">
    <source>
        <dbReference type="ARBA" id="ARBA00023125"/>
    </source>
</evidence>
<dbReference type="Gene3D" id="1.10.260.40">
    <property type="entry name" value="lambda repressor-like DNA-binding domains"/>
    <property type="match status" value="1"/>
</dbReference>
<dbReference type="AlphaFoldDB" id="A0A4Q2JNG4"/>
<evidence type="ECO:0000313" key="6">
    <source>
        <dbReference type="Proteomes" id="UP000292935"/>
    </source>
</evidence>
<evidence type="ECO:0000259" key="4">
    <source>
        <dbReference type="PROSITE" id="PS50932"/>
    </source>
</evidence>
<accession>A0A4Q2JNG4</accession>
<dbReference type="SUPFAM" id="SSF47413">
    <property type="entry name" value="lambda repressor-like DNA-binding domains"/>
    <property type="match status" value="1"/>
</dbReference>
<dbReference type="CDD" id="cd01392">
    <property type="entry name" value="HTH_LacI"/>
    <property type="match status" value="1"/>
</dbReference>
<dbReference type="PANTHER" id="PTHR30146">
    <property type="entry name" value="LACI-RELATED TRANSCRIPTIONAL REPRESSOR"/>
    <property type="match status" value="1"/>
</dbReference>
<dbReference type="InterPro" id="IPR046335">
    <property type="entry name" value="LacI/GalR-like_sensor"/>
</dbReference>
<dbReference type="OrthoDB" id="9785139at2"/>
<evidence type="ECO:0000256" key="1">
    <source>
        <dbReference type="ARBA" id="ARBA00023015"/>
    </source>
</evidence>
<keyword evidence="3" id="KW-0804">Transcription</keyword>
<dbReference type="InterPro" id="IPR028082">
    <property type="entry name" value="Peripla_BP_I"/>
</dbReference>
<keyword evidence="1" id="KW-0805">Transcription regulation</keyword>